<evidence type="ECO:0000313" key="3">
    <source>
        <dbReference type="Proteomes" id="UP000014139"/>
    </source>
</evidence>
<feature type="compositionally biased region" description="Low complexity" evidence="1">
    <location>
        <begin position="107"/>
        <end position="117"/>
    </location>
</feature>
<feature type="compositionally biased region" description="Basic residues" evidence="1">
    <location>
        <begin position="94"/>
        <end position="106"/>
    </location>
</feature>
<evidence type="ECO:0000256" key="1">
    <source>
        <dbReference type="SAM" id="MobiDB-lite"/>
    </source>
</evidence>
<sequence length="156" mass="16990">MLYNSKIGLSPIDLHDGENGSAQAAPQLEPVARLLDRMSIVVIRIHNTGGFDIAPGDFETPLSFTFGNRIVWDARVSDDGLRRHVRDGLEFSRARRRTGHRPRRPRGTASGSRGFRCSARRRRSTTTPGSPPAGSRTTASSAGSAGRCSRRRSGCC</sequence>
<dbReference type="EMBL" id="AOUO01000195">
    <property type="protein sequence ID" value="EOD67761.1"/>
    <property type="molecule type" value="Genomic_DNA"/>
</dbReference>
<reference evidence="2 3" key="1">
    <citation type="submission" date="2013-02" db="EMBL/GenBank/DDBJ databases">
        <title>Draft genome sequence of Amycolatopsis vancoresmycina strain DSM 44592T.</title>
        <authorList>
            <person name="Kumar S."/>
            <person name="Kaur N."/>
            <person name="Kaur C."/>
            <person name="Raghava G.P.S."/>
            <person name="Mayilraj S."/>
        </authorList>
    </citation>
    <scope>NUCLEOTIDE SEQUENCE [LARGE SCALE GENOMIC DNA]</scope>
    <source>
        <strain evidence="2 3">DSM 44592</strain>
    </source>
</reference>
<dbReference type="Proteomes" id="UP000014139">
    <property type="component" value="Unassembled WGS sequence"/>
</dbReference>
<dbReference type="AlphaFoldDB" id="R1I5E9"/>
<gene>
    <name evidence="2" type="ORF">H480_14727</name>
</gene>
<organism evidence="2 3">
    <name type="scientific">Amycolatopsis vancoresmycina DSM 44592</name>
    <dbReference type="NCBI Taxonomy" id="1292037"/>
    <lineage>
        <taxon>Bacteria</taxon>
        <taxon>Bacillati</taxon>
        <taxon>Actinomycetota</taxon>
        <taxon>Actinomycetes</taxon>
        <taxon>Pseudonocardiales</taxon>
        <taxon>Pseudonocardiaceae</taxon>
        <taxon>Amycolatopsis</taxon>
    </lineage>
</organism>
<comment type="caution">
    <text evidence="2">The sequence shown here is derived from an EMBL/GenBank/DDBJ whole genome shotgun (WGS) entry which is preliminary data.</text>
</comment>
<proteinExistence type="predicted"/>
<name>R1I5E9_9PSEU</name>
<dbReference type="RefSeq" id="WP_003080229.1">
    <property type="nucleotide sequence ID" value="NZ_AOUO01000195.1"/>
</dbReference>
<feature type="region of interest" description="Disordered" evidence="1">
    <location>
        <begin position="88"/>
        <end position="156"/>
    </location>
</feature>
<protein>
    <submittedName>
        <fullName evidence="2">Uncharacterized protein</fullName>
    </submittedName>
</protein>
<evidence type="ECO:0000313" key="2">
    <source>
        <dbReference type="EMBL" id="EOD67761.1"/>
    </source>
</evidence>
<feature type="compositionally biased region" description="Low complexity" evidence="1">
    <location>
        <begin position="125"/>
        <end position="147"/>
    </location>
</feature>
<accession>R1I5E9</accession>
<dbReference type="PATRIC" id="fig|1292037.4.peg.2810"/>
<keyword evidence="3" id="KW-1185">Reference proteome</keyword>